<reference evidence="2" key="1">
    <citation type="submission" date="2022-11" db="EMBL/GenBank/DDBJ databases">
        <title>Centuries of genome instability and evolution in soft-shell clam transmissible cancer (bioRxiv).</title>
        <authorList>
            <person name="Hart S.F.M."/>
            <person name="Yonemitsu M.A."/>
            <person name="Giersch R.M."/>
            <person name="Beal B.F."/>
            <person name="Arriagada G."/>
            <person name="Davis B.W."/>
            <person name="Ostrander E.A."/>
            <person name="Goff S.P."/>
            <person name="Metzger M.J."/>
        </authorList>
    </citation>
    <scope>NUCLEOTIDE SEQUENCE</scope>
    <source>
        <strain evidence="2">MELC-2E11</strain>
        <tissue evidence="2">Siphon/mantle</tissue>
    </source>
</reference>
<name>A0ABY7FH20_MYAAR</name>
<evidence type="ECO:0000313" key="2">
    <source>
        <dbReference type="EMBL" id="WAR21412.1"/>
    </source>
</evidence>
<gene>
    <name evidence="2" type="ORF">MAR_015386</name>
</gene>
<dbReference type="SUPFAM" id="SSF53686">
    <property type="entry name" value="Tryptophan synthase beta subunit-like PLP-dependent enzymes"/>
    <property type="match status" value="2"/>
</dbReference>
<dbReference type="InterPro" id="IPR051166">
    <property type="entry name" value="Threonine_Synthase"/>
</dbReference>
<dbReference type="Gene3D" id="3.40.50.1100">
    <property type="match status" value="1"/>
</dbReference>
<dbReference type="Proteomes" id="UP001164746">
    <property type="component" value="Chromosome 12"/>
</dbReference>
<feature type="domain" description="Threonine synthase N-terminal" evidence="1">
    <location>
        <begin position="4"/>
        <end position="63"/>
    </location>
</feature>
<accession>A0ABY7FH20</accession>
<dbReference type="Gene3D" id="3.90.1380.10">
    <property type="entry name" value="Threonine synthase, N-terminal domain"/>
    <property type="match status" value="1"/>
</dbReference>
<dbReference type="InterPro" id="IPR036052">
    <property type="entry name" value="TrpB-like_PALP_sf"/>
</dbReference>
<sequence>GAMKYCSTRGGVSDATFEEAVFTGYAADGGILLPQEIQPVSMETLKAWSKLSFVELAKEIMQLTPEVAPVTRLKDDVTILELFHGRTWAFKDVALSCVGQFINYFCSKSKKHYTIIEHPVIPEARLSRRYGGFRGWISWFFCPEAALDGTSDDLDLVIKPVFMDGEFRARHLLTSINSINWARILMSPDCDKTVEIVVPTGACGNVTSGCIASKMGLPARLVCAVTCNDIVARAVSRGDYSVSAGVTPTLAPAMDIQIPYNMERIWHVFSGGDWKLVRSLMDQFELTGAVQVPADLRDKTYVVSDATVTATMRRLWEDGHYLPCPHTATAVAYHLHKWDSGNRDPRICIATASVAKFREAVEAAQLPVAADGRVDELLKRPTRYRDLEKDEDWDRAIRDAVEDINRRRASGNC</sequence>
<dbReference type="PANTHER" id="PTHR42690:SF1">
    <property type="entry name" value="THREONINE SYNTHASE-LIKE 2"/>
    <property type="match status" value="1"/>
</dbReference>
<proteinExistence type="predicted"/>
<dbReference type="Pfam" id="PF24857">
    <property type="entry name" value="THR4_C"/>
    <property type="match status" value="1"/>
</dbReference>
<dbReference type="Pfam" id="PF14821">
    <property type="entry name" value="Thr_synth_N"/>
    <property type="match status" value="1"/>
</dbReference>
<evidence type="ECO:0000313" key="3">
    <source>
        <dbReference type="Proteomes" id="UP001164746"/>
    </source>
</evidence>
<evidence type="ECO:0000259" key="1">
    <source>
        <dbReference type="Pfam" id="PF14821"/>
    </source>
</evidence>
<dbReference type="EMBL" id="CP111023">
    <property type="protein sequence ID" value="WAR21412.1"/>
    <property type="molecule type" value="Genomic_DNA"/>
</dbReference>
<keyword evidence="3" id="KW-1185">Reference proteome</keyword>
<dbReference type="InterPro" id="IPR037158">
    <property type="entry name" value="Thr_synth_N_sf"/>
</dbReference>
<dbReference type="InterPro" id="IPR029144">
    <property type="entry name" value="Thr_synth_N"/>
</dbReference>
<feature type="non-terminal residue" evidence="2">
    <location>
        <position position="1"/>
    </location>
</feature>
<protein>
    <submittedName>
        <fullName evidence="2">THNS2-like protein</fullName>
    </submittedName>
</protein>
<organism evidence="2 3">
    <name type="scientific">Mya arenaria</name>
    <name type="common">Soft-shell clam</name>
    <dbReference type="NCBI Taxonomy" id="6604"/>
    <lineage>
        <taxon>Eukaryota</taxon>
        <taxon>Metazoa</taxon>
        <taxon>Spiralia</taxon>
        <taxon>Lophotrochozoa</taxon>
        <taxon>Mollusca</taxon>
        <taxon>Bivalvia</taxon>
        <taxon>Autobranchia</taxon>
        <taxon>Heteroconchia</taxon>
        <taxon>Euheterodonta</taxon>
        <taxon>Imparidentia</taxon>
        <taxon>Neoheterodontei</taxon>
        <taxon>Myida</taxon>
        <taxon>Myoidea</taxon>
        <taxon>Myidae</taxon>
        <taxon>Mya</taxon>
    </lineage>
</organism>
<dbReference type="PANTHER" id="PTHR42690">
    <property type="entry name" value="THREONINE SYNTHASE FAMILY MEMBER"/>
    <property type="match status" value="1"/>
</dbReference>